<dbReference type="InterPro" id="IPR036034">
    <property type="entry name" value="PDZ_sf"/>
</dbReference>
<evidence type="ECO:0000256" key="1">
    <source>
        <dbReference type="SAM" id="MobiDB-lite"/>
    </source>
</evidence>
<dbReference type="PANTHER" id="PTHR23119">
    <property type="entry name" value="DISCS LARGE"/>
    <property type="match status" value="1"/>
</dbReference>
<dbReference type="Pfam" id="PF00595">
    <property type="entry name" value="PDZ"/>
    <property type="match status" value="1"/>
</dbReference>
<feature type="compositionally biased region" description="Low complexity" evidence="1">
    <location>
        <begin position="27"/>
        <end position="42"/>
    </location>
</feature>
<dbReference type="GO" id="GO:0045211">
    <property type="term" value="C:postsynaptic membrane"/>
    <property type="evidence" value="ECO:0007669"/>
    <property type="project" value="TreeGrafter"/>
</dbReference>
<protein>
    <submittedName>
        <fullName evidence="3">PDZ domain-containing protein</fullName>
    </submittedName>
</protein>
<feature type="compositionally biased region" description="Polar residues" evidence="1">
    <location>
        <begin position="7"/>
        <end position="26"/>
    </location>
</feature>
<dbReference type="FunFam" id="2.30.42.10:FF:000041">
    <property type="entry name" value="protein scribble homolog isoform X1"/>
    <property type="match status" value="1"/>
</dbReference>
<dbReference type="Gene3D" id="2.30.42.10">
    <property type="match status" value="1"/>
</dbReference>
<dbReference type="GO" id="GO:0005912">
    <property type="term" value="C:adherens junction"/>
    <property type="evidence" value="ECO:0007669"/>
    <property type="project" value="TreeGrafter"/>
</dbReference>
<dbReference type="CDD" id="cd06704">
    <property type="entry name" value="PDZ1_Scribble-like"/>
    <property type="match status" value="1"/>
</dbReference>
<dbReference type="SMART" id="SM00228">
    <property type="entry name" value="PDZ"/>
    <property type="match status" value="1"/>
</dbReference>
<proteinExistence type="predicted"/>
<dbReference type="GO" id="GO:0098887">
    <property type="term" value="P:neurotransmitter receptor transport, endosome to postsynaptic membrane"/>
    <property type="evidence" value="ECO:0007669"/>
    <property type="project" value="TreeGrafter"/>
</dbReference>
<reference evidence="3" key="2">
    <citation type="submission" date="2020-05" db="UniProtKB">
        <authorList>
            <consortium name="EnsemblMetazoa"/>
        </authorList>
    </citation>
    <scope>IDENTIFICATION</scope>
    <source>
        <strain evidence="3">IAEA</strain>
    </source>
</reference>
<organism evidence="3 4">
    <name type="scientific">Glossina pallidipes</name>
    <name type="common">Tsetse fly</name>
    <dbReference type="NCBI Taxonomy" id="7398"/>
    <lineage>
        <taxon>Eukaryota</taxon>
        <taxon>Metazoa</taxon>
        <taxon>Ecdysozoa</taxon>
        <taxon>Arthropoda</taxon>
        <taxon>Hexapoda</taxon>
        <taxon>Insecta</taxon>
        <taxon>Pterygota</taxon>
        <taxon>Neoptera</taxon>
        <taxon>Endopterygota</taxon>
        <taxon>Diptera</taxon>
        <taxon>Brachycera</taxon>
        <taxon>Muscomorpha</taxon>
        <taxon>Hippoboscoidea</taxon>
        <taxon>Glossinidae</taxon>
        <taxon>Glossina</taxon>
    </lineage>
</organism>
<dbReference type="InterPro" id="IPR001478">
    <property type="entry name" value="PDZ"/>
</dbReference>
<dbReference type="SUPFAM" id="SSF50156">
    <property type="entry name" value="PDZ domain-like"/>
    <property type="match status" value="1"/>
</dbReference>
<name>A0A1B0A470_GLOPL</name>
<dbReference type="Proteomes" id="UP000092445">
    <property type="component" value="Unassembled WGS sequence"/>
</dbReference>
<dbReference type="GO" id="GO:0016323">
    <property type="term" value="C:basolateral plasma membrane"/>
    <property type="evidence" value="ECO:0007669"/>
    <property type="project" value="TreeGrafter"/>
</dbReference>
<dbReference type="GO" id="GO:0014069">
    <property type="term" value="C:postsynaptic density"/>
    <property type="evidence" value="ECO:0007669"/>
    <property type="project" value="TreeGrafter"/>
</dbReference>
<keyword evidence="4" id="KW-1185">Reference proteome</keyword>
<dbReference type="PANTHER" id="PTHR23119:SF44">
    <property type="entry name" value="PROTEIN LAP4"/>
    <property type="match status" value="1"/>
</dbReference>
<feature type="region of interest" description="Disordered" evidence="1">
    <location>
        <begin position="1"/>
        <end position="48"/>
    </location>
</feature>
<sequence>MPRRNGRTNNYTQHTNSGYSSPTTTGSLRSSLASANRSPNNSLKRKDKRVRIVTTYPIDNINQRTKQYDALDGITELRLEQYEIHIERTSAGLGLSIAGGKGSTPFKGDDEGIFISRVTESGPADMAGLKVGDKVLKVNGISVVDADHYQAVQVLKACGSVLVLVVEREVTRLIGHPVFSEDGSLSQISVEARPLSVQIQQQQQQQHQHSTHEKAIPPPIEIPADSQHPIQQQHNLQNYQANVFTTPATVATATAATTAMTLQDQPPHATSTNGIVENSKVGNLKVNFTYVPYMCTLNTQKQQQ</sequence>
<accession>A0A1B0A470</accession>
<dbReference type="InterPro" id="IPR050614">
    <property type="entry name" value="Synaptic_Scaffolding_LAP-MAGUK"/>
</dbReference>
<dbReference type="VEuPathDB" id="VectorBase:GPAI033986"/>
<dbReference type="GO" id="GO:0098609">
    <property type="term" value="P:cell-cell adhesion"/>
    <property type="evidence" value="ECO:0007669"/>
    <property type="project" value="TreeGrafter"/>
</dbReference>
<evidence type="ECO:0000313" key="3">
    <source>
        <dbReference type="EnsemblMetazoa" id="GPAI033986-PA"/>
    </source>
</evidence>
<dbReference type="GO" id="GO:0043113">
    <property type="term" value="P:receptor clustering"/>
    <property type="evidence" value="ECO:0007669"/>
    <property type="project" value="TreeGrafter"/>
</dbReference>
<dbReference type="GO" id="GO:0019901">
    <property type="term" value="F:protein kinase binding"/>
    <property type="evidence" value="ECO:0007669"/>
    <property type="project" value="TreeGrafter"/>
</dbReference>
<evidence type="ECO:0000313" key="4">
    <source>
        <dbReference type="Proteomes" id="UP000092445"/>
    </source>
</evidence>
<dbReference type="STRING" id="7398.A0A1B0A470"/>
<dbReference type="AlphaFoldDB" id="A0A1B0A470"/>
<dbReference type="PROSITE" id="PS50106">
    <property type="entry name" value="PDZ"/>
    <property type="match status" value="1"/>
</dbReference>
<dbReference type="GO" id="GO:0098968">
    <property type="term" value="P:neurotransmitter receptor transport postsynaptic membrane to endosome"/>
    <property type="evidence" value="ECO:0007669"/>
    <property type="project" value="TreeGrafter"/>
</dbReference>
<feature type="domain" description="PDZ" evidence="2">
    <location>
        <begin position="83"/>
        <end position="170"/>
    </location>
</feature>
<evidence type="ECO:0000259" key="2">
    <source>
        <dbReference type="PROSITE" id="PS50106"/>
    </source>
</evidence>
<dbReference type="EnsemblMetazoa" id="GPAI033986-RA">
    <property type="protein sequence ID" value="GPAI033986-PA"/>
    <property type="gene ID" value="GPAI033986"/>
</dbReference>
<dbReference type="GO" id="GO:0045197">
    <property type="term" value="P:establishment or maintenance of epithelial cell apical/basal polarity"/>
    <property type="evidence" value="ECO:0007669"/>
    <property type="project" value="TreeGrafter"/>
</dbReference>
<reference evidence="4" key="1">
    <citation type="submission" date="2014-03" db="EMBL/GenBank/DDBJ databases">
        <authorList>
            <person name="Aksoy S."/>
            <person name="Warren W."/>
            <person name="Wilson R.K."/>
        </authorList>
    </citation>
    <scope>NUCLEOTIDE SEQUENCE [LARGE SCALE GENOMIC DNA]</scope>
    <source>
        <strain evidence="4">IAEA</strain>
    </source>
</reference>